<dbReference type="InParanoid" id="A0A2P5FCW8"/>
<keyword evidence="3" id="KW-1185">Reference proteome</keyword>
<name>A0A2P5FCW8_TREOI</name>
<protein>
    <recommendedName>
        <fullName evidence="4">Transmembrane protein</fullName>
    </recommendedName>
</protein>
<dbReference type="EMBL" id="JXTC01000043">
    <property type="protein sequence ID" value="PON95641.1"/>
    <property type="molecule type" value="Genomic_DNA"/>
</dbReference>
<keyword evidence="1" id="KW-0812">Transmembrane</keyword>
<dbReference type="AlphaFoldDB" id="A0A2P5FCW8"/>
<evidence type="ECO:0000313" key="2">
    <source>
        <dbReference type="EMBL" id="PON95641.1"/>
    </source>
</evidence>
<reference evidence="3" key="1">
    <citation type="submission" date="2016-06" db="EMBL/GenBank/DDBJ databases">
        <title>Parallel loss of symbiosis genes in relatives of nitrogen-fixing non-legume Parasponia.</title>
        <authorList>
            <person name="Van Velzen R."/>
            <person name="Holmer R."/>
            <person name="Bu F."/>
            <person name="Rutten L."/>
            <person name="Van Zeijl A."/>
            <person name="Liu W."/>
            <person name="Santuari L."/>
            <person name="Cao Q."/>
            <person name="Sharma T."/>
            <person name="Shen D."/>
            <person name="Roswanjaya Y."/>
            <person name="Wardhani T."/>
            <person name="Kalhor M.S."/>
            <person name="Jansen J."/>
            <person name="Van den Hoogen J."/>
            <person name="Gungor B."/>
            <person name="Hartog M."/>
            <person name="Hontelez J."/>
            <person name="Verver J."/>
            <person name="Yang W.-C."/>
            <person name="Schijlen E."/>
            <person name="Repin R."/>
            <person name="Schilthuizen M."/>
            <person name="Schranz E."/>
            <person name="Heidstra R."/>
            <person name="Miyata K."/>
            <person name="Fedorova E."/>
            <person name="Kohlen W."/>
            <person name="Bisseling T."/>
            <person name="Smit S."/>
            <person name="Geurts R."/>
        </authorList>
    </citation>
    <scope>NUCLEOTIDE SEQUENCE [LARGE SCALE GENOMIC DNA]</scope>
    <source>
        <strain evidence="3">cv. RG33-2</strain>
    </source>
</reference>
<gene>
    <name evidence="2" type="ORF">TorRG33x02_084700</name>
</gene>
<sequence length="91" mass="10391">MVMMVLCRMEEVLVVVFYPREEVLCLKTPDEGAEGVVLEEEGRVLVVMMVLVVICPIVMMTGLMVFIQTQTHVLDFEEENQNLGDDIEEEN</sequence>
<feature type="transmembrane region" description="Helical" evidence="1">
    <location>
        <begin position="44"/>
        <end position="67"/>
    </location>
</feature>
<comment type="caution">
    <text evidence="2">The sequence shown here is derived from an EMBL/GenBank/DDBJ whole genome shotgun (WGS) entry which is preliminary data.</text>
</comment>
<accession>A0A2P5FCW8</accession>
<proteinExistence type="predicted"/>
<evidence type="ECO:0008006" key="4">
    <source>
        <dbReference type="Google" id="ProtNLM"/>
    </source>
</evidence>
<keyword evidence="1" id="KW-0472">Membrane</keyword>
<dbReference type="Proteomes" id="UP000237000">
    <property type="component" value="Unassembled WGS sequence"/>
</dbReference>
<organism evidence="2 3">
    <name type="scientific">Trema orientale</name>
    <name type="common">Charcoal tree</name>
    <name type="synonym">Celtis orientalis</name>
    <dbReference type="NCBI Taxonomy" id="63057"/>
    <lineage>
        <taxon>Eukaryota</taxon>
        <taxon>Viridiplantae</taxon>
        <taxon>Streptophyta</taxon>
        <taxon>Embryophyta</taxon>
        <taxon>Tracheophyta</taxon>
        <taxon>Spermatophyta</taxon>
        <taxon>Magnoliopsida</taxon>
        <taxon>eudicotyledons</taxon>
        <taxon>Gunneridae</taxon>
        <taxon>Pentapetalae</taxon>
        <taxon>rosids</taxon>
        <taxon>fabids</taxon>
        <taxon>Rosales</taxon>
        <taxon>Cannabaceae</taxon>
        <taxon>Trema</taxon>
    </lineage>
</organism>
<evidence type="ECO:0000256" key="1">
    <source>
        <dbReference type="SAM" id="Phobius"/>
    </source>
</evidence>
<evidence type="ECO:0000313" key="3">
    <source>
        <dbReference type="Proteomes" id="UP000237000"/>
    </source>
</evidence>
<keyword evidence="1" id="KW-1133">Transmembrane helix</keyword>